<evidence type="ECO:0000256" key="1">
    <source>
        <dbReference type="ARBA" id="ARBA00040996"/>
    </source>
</evidence>
<dbReference type="PANTHER" id="PTHR20932">
    <property type="entry name" value="LYSM AND PUTATIVE PEPTIDOGLYCAN-BINDING DOMAIN-CONTAINING PROTEIN"/>
    <property type="match status" value="1"/>
</dbReference>
<name>A0A6P7WUN0_9AMPH</name>
<feature type="compositionally biased region" description="Basic and acidic residues" evidence="2">
    <location>
        <begin position="178"/>
        <end position="187"/>
    </location>
</feature>
<accession>A0A6P7WUN0</accession>
<dbReference type="KEGG" id="muo:115458344"/>
<evidence type="ECO:0000259" key="3">
    <source>
        <dbReference type="PROSITE" id="PS51782"/>
    </source>
</evidence>
<evidence type="ECO:0000256" key="2">
    <source>
        <dbReference type="SAM" id="MobiDB-lite"/>
    </source>
</evidence>
<evidence type="ECO:0000313" key="5">
    <source>
        <dbReference type="RefSeq" id="XP_030044098.1"/>
    </source>
</evidence>
<dbReference type="PANTHER" id="PTHR20932:SF2">
    <property type="entry name" value="AND PUTATIVE PEPTIDOGLYCAN-BINDING DOMAIN-CONTAINING PROTEIN 1-RELATED"/>
    <property type="match status" value="1"/>
</dbReference>
<evidence type="ECO:0000313" key="4">
    <source>
        <dbReference type="Proteomes" id="UP000515156"/>
    </source>
</evidence>
<keyword evidence="4" id="KW-1185">Reference proteome</keyword>
<dbReference type="GeneID" id="115458344"/>
<dbReference type="OrthoDB" id="2107166at2759"/>
<feature type="compositionally biased region" description="Basic and acidic residues" evidence="2">
    <location>
        <begin position="103"/>
        <end position="125"/>
    </location>
</feature>
<dbReference type="Gene3D" id="3.10.350.10">
    <property type="entry name" value="LysM domain"/>
    <property type="match status" value="1"/>
</dbReference>
<feature type="region of interest" description="Disordered" evidence="2">
    <location>
        <begin position="161"/>
        <end position="190"/>
    </location>
</feature>
<dbReference type="SUPFAM" id="SSF54106">
    <property type="entry name" value="LysM domain"/>
    <property type="match status" value="1"/>
</dbReference>
<dbReference type="InterPro" id="IPR045030">
    <property type="entry name" value="LYSM1-4"/>
</dbReference>
<dbReference type="CDD" id="cd00118">
    <property type="entry name" value="LysM"/>
    <property type="match status" value="1"/>
</dbReference>
<proteinExistence type="predicted"/>
<dbReference type="InterPro" id="IPR018392">
    <property type="entry name" value="LysM"/>
</dbReference>
<feature type="domain" description="LysM" evidence="3">
    <location>
        <begin position="40"/>
        <end position="84"/>
    </location>
</feature>
<dbReference type="SMART" id="SM00257">
    <property type="entry name" value="LysM"/>
    <property type="match status" value="1"/>
</dbReference>
<dbReference type="AlphaFoldDB" id="A0A6P7WUN0"/>
<organism evidence="4 5">
    <name type="scientific">Microcaecilia unicolor</name>
    <dbReference type="NCBI Taxonomy" id="1415580"/>
    <lineage>
        <taxon>Eukaryota</taxon>
        <taxon>Metazoa</taxon>
        <taxon>Chordata</taxon>
        <taxon>Craniata</taxon>
        <taxon>Vertebrata</taxon>
        <taxon>Euteleostomi</taxon>
        <taxon>Amphibia</taxon>
        <taxon>Gymnophiona</taxon>
        <taxon>Siphonopidae</taxon>
        <taxon>Microcaecilia</taxon>
    </lineage>
</organism>
<dbReference type="RefSeq" id="XP_030044098.1">
    <property type="nucleotide sequence ID" value="XM_030188238.1"/>
</dbReference>
<evidence type="ECO:0000313" key="6">
    <source>
        <dbReference type="RefSeq" id="XP_030044099.1"/>
    </source>
</evidence>
<feature type="compositionally biased region" description="Polar residues" evidence="2">
    <location>
        <begin position="164"/>
        <end position="177"/>
    </location>
</feature>
<reference evidence="5 6" key="1">
    <citation type="submission" date="2025-04" db="UniProtKB">
        <authorList>
            <consortium name="RefSeq"/>
        </authorList>
    </citation>
    <scope>IDENTIFICATION</scope>
</reference>
<sequence length="219" mass="24098">MTFPPGQGSSGGSGLLCGVKTQSYGSLAQSANSPTRQRRMQHQLEPGDTLQGLALKYGVTMEQIKRANRLYTGDSIFLKKTLYIPVPTEQKGPQNGLEGEAEGTDKRDVESSRSEKQKTAREQAQSHELSATDFLKKLDSKITVSKRAAVKALHNSEITVPEGETSTCSGSVSYQSSARDRDSERSPRLHQWSLLGPVPLTRTTRTAMLKDREDELFKL</sequence>
<dbReference type="Pfam" id="PF01476">
    <property type="entry name" value="LysM"/>
    <property type="match status" value="1"/>
</dbReference>
<gene>
    <name evidence="5 6" type="primary">LYSMD1</name>
</gene>
<feature type="region of interest" description="Disordered" evidence="2">
    <location>
        <begin position="87"/>
        <end position="128"/>
    </location>
</feature>
<dbReference type="InterPro" id="IPR036779">
    <property type="entry name" value="LysM_dom_sf"/>
</dbReference>
<dbReference type="CTD" id="388695"/>
<protein>
    <recommendedName>
        <fullName evidence="1">LysM and putative peptidoglycan-binding domain-containing protein 1</fullName>
    </recommendedName>
</protein>
<dbReference type="Proteomes" id="UP000515156">
    <property type="component" value="Chromosome 14"/>
</dbReference>
<dbReference type="RefSeq" id="XP_030044099.1">
    <property type="nucleotide sequence ID" value="XM_030188239.1"/>
</dbReference>
<dbReference type="PROSITE" id="PS51782">
    <property type="entry name" value="LYSM"/>
    <property type="match status" value="1"/>
</dbReference>